<dbReference type="HOGENOM" id="CLU_000604_1_22_11"/>
<keyword evidence="2" id="KW-0547">Nucleotide-binding</keyword>
<dbReference type="InterPro" id="IPR003593">
    <property type="entry name" value="AAA+_ATPase"/>
</dbReference>
<reference evidence="5 6" key="1">
    <citation type="submission" date="2012-05" db="EMBL/GenBank/DDBJ databases">
        <authorList>
            <person name="Weinstock G."/>
            <person name="Sodergren E."/>
            <person name="Lobos E.A."/>
            <person name="Fulton L."/>
            <person name="Fulton R."/>
            <person name="Courtney L."/>
            <person name="Fronick C."/>
            <person name="O'Laughlin M."/>
            <person name="Godfrey J."/>
            <person name="Wilson R.M."/>
            <person name="Miner T."/>
            <person name="Farmer C."/>
            <person name="Delehaunty K."/>
            <person name="Cordes M."/>
            <person name="Minx P."/>
            <person name="Tomlinson C."/>
            <person name="Chen J."/>
            <person name="Wollam A."/>
            <person name="Pepin K.H."/>
            <person name="Bhonagiri V."/>
            <person name="Zhang X."/>
            <person name="Suruliraj S."/>
            <person name="Warren W."/>
            <person name="Mitreva M."/>
            <person name="Mardis E.R."/>
            <person name="Wilson R.K."/>
        </authorList>
    </citation>
    <scope>NUCLEOTIDE SEQUENCE [LARGE SCALE GENOMIC DNA]</scope>
    <source>
        <strain evidence="5 6">F0235</strain>
    </source>
</reference>
<dbReference type="RefSeq" id="WP_006063690.1">
    <property type="nucleotide sequence ID" value="NZ_KB290831.1"/>
</dbReference>
<dbReference type="SMART" id="SM00382">
    <property type="entry name" value="AAA"/>
    <property type="match status" value="1"/>
</dbReference>
<dbReference type="PROSITE" id="PS50893">
    <property type="entry name" value="ABC_TRANSPORTER_2"/>
    <property type="match status" value="1"/>
</dbReference>
<dbReference type="PATRIC" id="fig|1035195.3.peg.1316"/>
<organism evidence="5 6">
    <name type="scientific">Corynebacterium durum F0235</name>
    <dbReference type="NCBI Taxonomy" id="1035195"/>
    <lineage>
        <taxon>Bacteria</taxon>
        <taxon>Bacillati</taxon>
        <taxon>Actinomycetota</taxon>
        <taxon>Actinomycetes</taxon>
        <taxon>Mycobacteriales</taxon>
        <taxon>Corynebacteriaceae</taxon>
        <taxon>Corynebacterium</taxon>
    </lineage>
</organism>
<dbReference type="GO" id="GO:0022857">
    <property type="term" value="F:transmembrane transporter activity"/>
    <property type="evidence" value="ECO:0007669"/>
    <property type="project" value="TreeGrafter"/>
</dbReference>
<evidence type="ECO:0000256" key="1">
    <source>
        <dbReference type="ARBA" id="ARBA00022448"/>
    </source>
</evidence>
<evidence type="ECO:0000313" key="6">
    <source>
        <dbReference type="Proteomes" id="UP000010445"/>
    </source>
</evidence>
<dbReference type="EMBL" id="AMEM01000018">
    <property type="protein sequence ID" value="EKX90246.1"/>
    <property type="molecule type" value="Genomic_DNA"/>
</dbReference>
<evidence type="ECO:0000256" key="2">
    <source>
        <dbReference type="ARBA" id="ARBA00022741"/>
    </source>
</evidence>
<dbReference type="Gene3D" id="3.40.50.300">
    <property type="entry name" value="P-loop containing nucleotide triphosphate hydrolases"/>
    <property type="match status" value="1"/>
</dbReference>
<comment type="caution">
    <text evidence="5">The sequence shown here is derived from an EMBL/GenBank/DDBJ whole genome shotgun (WGS) entry which is preliminary data.</text>
</comment>
<dbReference type="PANTHER" id="PTHR24220:SF685">
    <property type="entry name" value="ABC TRANSPORTER RELATED"/>
    <property type="match status" value="1"/>
</dbReference>
<evidence type="ECO:0000259" key="4">
    <source>
        <dbReference type="PROSITE" id="PS50893"/>
    </source>
</evidence>
<dbReference type="InterPro" id="IPR003439">
    <property type="entry name" value="ABC_transporter-like_ATP-bd"/>
</dbReference>
<feature type="domain" description="ABC transporter" evidence="4">
    <location>
        <begin position="5"/>
        <end position="231"/>
    </location>
</feature>
<name>L1MH42_9CORY</name>
<evidence type="ECO:0000256" key="3">
    <source>
        <dbReference type="ARBA" id="ARBA00022840"/>
    </source>
</evidence>
<keyword evidence="6" id="KW-1185">Reference proteome</keyword>
<dbReference type="STRING" id="1035195.HMPREF9997_01461"/>
<gene>
    <name evidence="5" type="ORF">HMPREF9997_01461</name>
</gene>
<keyword evidence="1" id="KW-0813">Transport</keyword>
<dbReference type="PROSITE" id="PS00211">
    <property type="entry name" value="ABC_TRANSPORTER_1"/>
    <property type="match status" value="1"/>
</dbReference>
<dbReference type="CDD" id="cd03255">
    <property type="entry name" value="ABC_MJ0796_LolCDE_FtsE"/>
    <property type="match status" value="1"/>
</dbReference>
<accession>L1MH42</accession>
<protein>
    <submittedName>
        <fullName evidence="5">Putative lipoprotein releasing system, ATP-binding protein</fullName>
    </submittedName>
</protein>
<proteinExistence type="predicted"/>
<dbReference type="SUPFAM" id="SSF52540">
    <property type="entry name" value="P-loop containing nucleoside triphosphate hydrolases"/>
    <property type="match status" value="1"/>
</dbReference>
<dbReference type="InterPro" id="IPR015854">
    <property type="entry name" value="ABC_transpr_LolD-like"/>
</dbReference>
<dbReference type="GO" id="GO:0016887">
    <property type="term" value="F:ATP hydrolysis activity"/>
    <property type="evidence" value="ECO:0007669"/>
    <property type="project" value="InterPro"/>
</dbReference>
<dbReference type="Pfam" id="PF00005">
    <property type="entry name" value="ABC_tran"/>
    <property type="match status" value="1"/>
</dbReference>
<dbReference type="InterPro" id="IPR027417">
    <property type="entry name" value="P-loop_NTPase"/>
</dbReference>
<dbReference type="InterPro" id="IPR017911">
    <property type="entry name" value="MacB-like_ATP-bd"/>
</dbReference>
<keyword evidence="5" id="KW-0449">Lipoprotein</keyword>
<keyword evidence="3 5" id="KW-0067">ATP-binding</keyword>
<dbReference type="PANTHER" id="PTHR24220">
    <property type="entry name" value="IMPORT ATP-BINDING PROTEIN"/>
    <property type="match status" value="1"/>
</dbReference>
<dbReference type="eggNOG" id="COG1136">
    <property type="taxonomic scope" value="Bacteria"/>
</dbReference>
<sequence length="231" mass="25104">MTTELSFTDVTLTFPDGKDRVTAVNNVSFTLKPGELIAITGPSGSGKSSLLALAATLITPDSGSIMLGDTELAHLSGKQAAECRRNRIGIVFQQSNLIPSLTALEQLEMMRHLGPPWHQKTQRKKVRSRGMELLERLDLGDCADRRVGALSGGQRQRVNIARALMNSPELLVVDEPTSALDSQRSRIVMELLLDLVRSENVGTLLVTHDRDAAGHADRELTMTDGKLSPVV</sequence>
<dbReference type="AlphaFoldDB" id="L1MH42"/>
<evidence type="ECO:0000313" key="5">
    <source>
        <dbReference type="EMBL" id="EKX90246.1"/>
    </source>
</evidence>
<dbReference type="Proteomes" id="UP000010445">
    <property type="component" value="Unassembled WGS sequence"/>
</dbReference>
<dbReference type="GO" id="GO:0005886">
    <property type="term" value="C:plasma membrane"/>
    <property type="evidence" value="ECO:0007669"/>
    <property type="project" value="TreeGrafter"/>
</dbReference>
<dbReference type="InterPro" id="IPR017871">
    <property type="entry name" value="ABC_transporter-like_CS"/>
</dbReference>
<dbReference type="OrthoDB" id="9802264at2"/>
<dbReference type="GO" id="GO:0005524">
    <property type="term" value="F:ATP binding"/>
    <property type="evidence" value="ECO:0007669"/>
    <property type="project" value="UniProtKB-KW"/>
</dbReference>